<organism evidence="2 3">
    <name type="scientific">Geodermatophilus saharensis</name>
    <dbReference type="NCBI Taxonomy" id="1137994"/>
    <lineage>
        <taxon>Bacteria</taxon>
        <taxon>Bacillati</taxon>
        <taxon>Actinomycetota</taxon>
        <taxon>Actinomycetes</taxon>
        <taxon>Geodermatophilales</taxon>
        <taxon>Geodermatophilaceae</taxon>
        <taxon>Geodermatophilus</taxon>
    </lineage>
</organism>
<feature type="transmembrane region" description="Helical" evidence="1">
    <location>
        <begin position="103"/>
        <end position="123"/>
    </location>
</feature>
<keyword evidence="1" id="KW-1133">Transmembrane helix</keyword>
<feature type="transmembrane region" description="Helical" evidence="1">
    <location>
        <begin position="21"/>
        <end position="46"/>
    </location>
</feature>
<name>A0A239IAC0_9ACTN</name>
<feature type="transmembrane region" description="Helical" evidence="1">
    <location>
        <begin position="390"/>
        <end position="410"/>
    </location>
</feature>
<protein>
    <submittedName>
        <fullName evidence="2">Polysaccharide transporter, PST family</fullName>
    </submittedName>
</protein>
<gene>
    <name evidence="2" type="ORF">SAMN04488107_4247</name>
</gene>
<dbReference type="OrthoDB" id="5186876at2"/>
<evidence type="ECO:0000313" key="3">
    <source>
        <dbReference type="Proteomes" id="UP000198386"/>
    </source>
</evidence>
<dbReference type="RefSeq" id="WP_089405885.1">
    <property type="nucleotide sequence ID" value="NZ_FZOH01000010.1"/>
</dbReference>
<dbReference type="AlphaFoldDB" id="A0A239IAC0"/>
<sequence>MSLARSLDRLPAPLARLRRPIGRIAAFGVLPAVSLLSNLVVLPVLSARFGEAGWSSVLLGQSIGAAASVVCALTWPMEGPHLVSRTAPGRRAGLYASSVRQRAVAVLVVGPVVVALCLVARPAMPLVCVLSAVAIQLNALSPAWYFVGVSRPSSSLVAEGAPRLVVNIAAIALVVWLPLWTYPAALVVGMLATLVIASALVRRPVDAEVESETGGVPGPPRERSRVPLLAVVARGADAGYSYLTGPLVALVMPSAYPLYAAVDRLSQSLVNVMGTVTQGLTAWISEGRSSQRRVSGAVVLTLAFAGVCLAVLSFTAPLLLRFLFAGTVDVGPLVAFLAAAVTCGAFTVRALGTVLLVPRGKAAVAYRVLLVGAVAGLPAIGLAAVTAGSVGALVAAAAVAWLLVAIQLTAGLRGAEARPPEVSA</sequence>
<feature type="transmembrane region" description="Helical" evidence="1">
    <location>
        <begin position="129"/>
        <end position="148"/>
    </location>
</feature>
<dbReference type="Proteomes" id="UP000198386">
    <property type="component" value="Unassembled WGS sequence"/>
</dbReference>
<dbReference type="EMBL" id="FZOH01000010">
    <property type="protein sequence ID" value="SNS90342.1"/>
    <property type="molecule type" value="Genomic_DNA"/>
</dbReference>
<feature type="transmembrane region" description="Helical" evidence="1">
    <location>
        <begin position="183"/>
        <end position="201"/>
    </location>
</feature>
<proteinExistence type="predicted"/>
<keyword evidence="1" id="KW-0812">Transmembrane</keyword>
<feature type="transmembrane region" description="Helical" evidence="1">
    <location>
        <begin position="52"/>
        <end position="75"/>
    </location>
</feature>
<accession>A0A239IAC0</accession>
<keyword evidence="3" id="KW-1185">Reference proteome</keyword>
<reference evidence="3" key="1">
    <citation type="submission" date="2017-06" db="EMBL/GenBank/DDBJ databases">
        <authorList>
            <person name="Varghese N."/>
            <person name="Submissions S."/>
        </authorList>
    </citation>
    <scope>NUCLEOTIDE SEQUENCE [LARGE SCALE GENOMIC DNA]</scope>
    <source>
        <strain evidence="3">DSM 45423</strain>
    </source>
</reference>
<keyword evidence="1" id="KW-0472">Membrane</keyword>
<evidence type="ECO:0000256" key="1">
    <source>
        <dbReference type="SAM" id="Phobius"/>
    </source>
</evidence>
<feature type="transmembrane region" description="Helical" evidence="1">
    <location>
        <begin position="364"/>
        <end position="384"/>
    </location>
</feature>
<feature type="transmembrane region" description="Helical" evidence="1">
    <location>
        <begin position="297"/>
        <end position="320"/>
    </location>
</feature>
<feature type="transmembrane region" description="Helical" evidence="1">
    <location>
        <begin position="332"/>
        <end position="357"/>
    </location>
</feature>
<evidence type="ECO:0000313" key="2">
    <source>
        <dbReference type="EMBL" id="SNS90342.1"/>
    </source>
</evidence>